<dbReference type="InterPro" id="IPR012938">
    <property type="entry name" value="Glc/Sorbosone_DH"/>
</dbReference>
<dbReference type="Pfam" id="PF07995">
    <property type="entry name" value="GSDH"/>
    <property type="match status" value="1"/>
</dbReference>
<accession>A0ABW0ZQ00</accession>
<comment type="caution">
    <text evidence="3">The sequence shown here is derived from an EMBL/GenBank/DDBJ whole genome shotgun (WGS) entry which is preliminary data.</text>
</comment>
<evidence type="ECO:0000259" key="2">
    <source>
        <dbReference type="Pfam" id="PF07995"/>
    </source>
</evidence>
<dbReference type="SUPFAM" id="SSF50952">
    <property type="entry name" value="Soluble quinoprotein glucose dehydrogenase"/>
    <property type="match status" value="1"/>
</dbReference>
<organism evidence="3 4">
    <name type="scientific">Nocardioides vastitatis</name>
    <dbReference type="NCBI Taxonomy" id="2568655"/>
    <lineage>
        <taxon>Bacteria</taxon>
        <taxon>Bacillati</taxon>
        <taxon>Actinomycetota</taxon>
        <taxon>Actinomycetes</taxon>
        <taxon>Propionibacteriales</taxon>
        <taxon>Nocardioidaceae</taxon>
        <taxon>Nocardioides</taxon>
    </lineage>
</organism>
<reference evidence="4" key="1">
    <citation type="journal article" date="2019" name="Int. J. Syst. Evol. Microbiol.">
        <title>The Global Catalogue of Microorganisms (GCM) 10K type strain sequencing project: providing services to taxonomists for standard genome sequencing and annotation.</title>
        <authorList>
            <consortium name="The Broad Institute Genomics Platform"/>
            <consortium name="The Broad Institute Genome Sequencing Center for Infectious Disease"/>
            <person name="Wu L."/>
            <person name="Ma J."/>
        </authorList>
    </citation>
    <scope>NUCLEOTIDE SEQUENCE [LARGE SCALE GENOMIC DNA]</scope>
    <source>
        <strain evidence="4">YIM 94188</strain>
    </source>
</reference>
<protein>
    <submittedName>
        <fullName evidence="3">PQQ-dependent sugar dehydrogenase</fullName>
    </submittedName>
</protein>
<dbReference type="EMBL" id="JBHSNS010000009">
    <property type="protein sequence ID" value="MFC5730560.1"/>
    <property type="molecule type" value="Genomic_DNA"/>
</dbReference>
<evidence type="ECO:0000256" key="1">
    <source>
        <dbReference type="SAM" id="SignalP"/>
    </source>
</evidence>
<keyword evidence="1" id="KW-0732">Signal</keyword>
<evidence type="ECO:0000313" key="3">
    <source>
        <dbReference type="EMBL" id="MFC5730560.1"/>
    </source>
</evidence>
<evidence type="ECO:0000313" key="4">
    <source>
        <dbReference type="Proteomes" id="UP001596072"/>
    </source>
</evidence>
<dbReference type="Proteomes" id="UP001596072">
    <property type="component" value="Unassembled WGS sequence"/>
</dbReference>
<feature type="chain" id="PRO_5045417822" evidence="1">
    <location>
        <begin position="29"/>
        <end position="394"/>
    </location>
</feature>
<proteinExistence type="predicted"/>
<dbReference type="InterPro" id="IPR011042">
    <property type="entry name" value="6-blade_b-propeller_TolB-like"/>
</dbReference>
<gene>
    <name evidence="3" type="ORF">ACFPQB_16690</name>
</gene>
<feature type="domain" description="Glucose/Sorbosone dehydrogenase" evidence="2">
    <location>
        <begin position="55"/>
        <end position="384"/>
    </location>
</feature>
<feature type="signal peptide" evidence="1">
    <location>
        <begin position="1"/>
        <end position="28"/>
    </location>
</feature>
<dbReference type="RefSeq" id="WP_136436354.1">
    <property type="nucleotide sequence ID" value="NZ_JBHSNS010000009.1"/>
</dbReference>
<dbReference type="Gene3D" id="2.120.10.30">
    <property type="entry name" value="TolB, C-terminal domain"/>
    <property type="match status" value="1"/>
</dbReference>
<dbReference type="PANTHER" id="PTHR19328:SF13">
    <property type="entry name" value="HIPL1 PROTEIN"/>
    <property type="match status" value="1"/>
</dbReference>
<sequence>MRSRVVVLPGAVLLVLLLAAAAPPGGSATPPVPIAAVVETRAAVGFRVDVVARGLDHPWEVQQLPNGRLLVTQRDRRALTLVNPATGGKRNLGFPSRRIWARGETGLLGLEIDPRFADNRRIYTCSGWRRADGSHDVRVIAWTLDRALTRARLVRTLVAGIPSSSIGRHAGCRLLISRSGDLLIGTGDATRGRTPQNLDSFGGKVLRVDRFSGRPHPRNRWYDGRGKRRYVLTYGHRNIQGLAQRADGSLWSVEHGTFRDDEVNRLGRGRNYGWHPVPGYNESRPMTDHRLPGRQFNARWRSGDPTIAPSGADFVTGAAWGAYRNSLAVAVLKDQRLMFVKFDADGRLRWTRAPAELRRFGRLRDVTATGGNALFVTTDNGDGRDVVLRVRPRP</sequence>
<name>A0ABW0ZQ00_9ACTN</name>
<dbReference type="InterPro" id="IPR011041">
    <property type="entry name" value="Quinoprot_gluc/sorb_DH_b-prop"/>
</dbReference>
<keyword evidence="4" id="KW-1185">Reference proteome</keyword>
<dbReference type="PANTHER" id="PTHR19328">
    <property type="entry name" value="HEDGEHOG-INTERACTING PROTEIN"/>
    <property type="match status" value="1"/>
</dbReference>